<organism evidence="1 2">
    <name type="scientific">Boeremia exigua</name>
    <dbReference type="NCBI Taxonomy" id="749465"/>
    <lineage>
        <taxon>Eukaryota</taxon>
        <taxon>Fungi</taxon>
        <taxon>Dikarya</taxon>
        <taxon>Ascomycota</taxon>
        <taxon>Pezizomycotina</taxon>
        <taxon>Dothideomycetes</taxon>
        <taxon>Pleosporomycetidae</taxon>
        <taxon>Pleosporales</taxon>
        <taxon>Pleosporineae</taxon>
        <taxon>Didymellaceae</taxon>
        <taxon>Boeremia</taxon>
    </lineage>
</organism>
<gene>
    <name evidence="1" type="ORF">OPT61_g9251</name>
</gene>
<name>A0ACC2HWI2_9PLEO</name>
<evidence type="ECO:0000313" key="1">
    <source>
        <dbReference type="EMBL" id="KAJ8106876.1"/>
    </source>
</evidence>
<comment type="caution">
    <text evidence="1">The sequence shown here is derived from an EMBL/GenBank/DDBJ whole genome shotgun (WGS) entry which is preliminary data.</text>
</comment>
<keyword evidence="2" id="KW-1185">Reference proteome</keyword>
<evidence type="ECO:0000313" key="2">
    <source>
        <dbReference type="Proteomes" id="UP001153331"/>
    </source>
</evidence>
<reference evidence="1" key="1">
    <citation type="submission" date="2022-11" db="EMBL/GenBank/DDBJ databases">
        <title>Genome Sequence of Boeremia exigua.</title>
        <authorList>
            <person name="Buettner E."/>
        </authorList>
    </citation>
    <scope>NUCLEOTIDE SEQUENCE</scope>
    <source>
        <strain evidence="1">CU02</strain>
    </source>
</reference>
<proteinExistence type="predicted"/>
<dbReference type="Proteomes" id="UP001153331">
    <property type="component" value="Unassembled WGS sequence"/>
</dbReference>
<accession>A0ACC2HWI2</accession>
<protein>
    <submittedName>
        <fullName evidence="1">Uncharacterized protein</fullName>
    </submittedName>
</protein>
<sequence>MPPKNASANGTTRKGPQFKPPRPVKAPAKASTAAASRATGTSKKPSAPAAKASFQPAATVISSDEEDAQEDEFDALSDDLMEDAPAPRPTRTVEPLTTAHPIPAPLLARLLHENFQDPNTQIQRGAMTLTGRYMEIFVREALARAKHERARSARNDGITDGFLQVEDLEKLAPHVPDVGARLSSVKSSMPEPSWVRSSDTVSFWHAPGKHGRLTAQRVQWYTDRGGTRGMHLDQSIWKDAPRGRAIPASRALVAFTTLTYSHSNNTSDPFEHAHLASQIAIMYFSKAFLVSALVGFATAQSSVSSQSIAASETPSSAANSTASAPSTSSTSTASGGSLITHTIQVGASNGSLGFYPNNIQANAGDMVQFQFHPKNHSVVQSTFDNPCVPIQNIMSNKTDAFFSGFMPSTASSNSSSQLLTYTIRVPDNKPIWFYCSQGKHCQAGMVGAINAPASGDKTMQAFTALAAQAAENLSPGQASGSGTAGGNGSGTGTSAPGSSGSPTLGSGASGTTNSPAQNTANAAPALDSRSLVSLGAAAMAVFAMW</sequence>
<dbReference type="EMBL" id="JAPHNI010001056">
    <property type="protein sequence ID" value="KAJ8106876.1"/>
    <property type="molecule type" value="Genomic_DNA"/>
</dbReference>